<sequence length="152" mass="17521">IFQGFKVVGVFVLNGKFKGLRNIIIWQFLSNYVASSKSREFKSKCQLFNGIAKRTVSTVGLDTCGEMSLLIRSVYFMQMFKVPTIQFRCHRSGFCQNQAIVSLQWEQGFVLLTFLWYYTILSNNITCSCMDKFAVLTLDSLDECILFVGKEW</sequence>
<comment type="caution">
    <text evidence="1">The sequence shown here is derived from an EMBL/GenBank/DDBJ whole genome shotgun (WGS) entry which is preliminary data.</text>
</comment>
<dbReference type="EMBL" id="JAQIZT010000014">
    <property type="protein sequence ID" value="KAJ6973687.1"/>
    <property type="molecule type" value="Genomic_DNA"/>
</dbReference>
<dbReference type="AlphaFoldDB" id="A0AAD6PZN9"/>
<protein>
    <submittedName>
        <fullName evidence="1">Uncharacterized protein</fullName>
    </submittedName>
</protein>
<reference evidence="1" key="1">
    <citation type="journal article" date="2023" name="Mol. Ecol. Resour.">
        <title>Chromosome-level genome assembly of a triploid poplar Populus alba 'Berolinensis'.</title>
        <authorList>
            <person name="Chen S."/>
            <person name="Yu Y."/>
            <person name="Wang X."/>
            <person name="Wang S."/>
            <person name="Zhang T."/>
            <person name="Zhou Y."/>
            <person name="He R."/>
            <person name="Meng N."/>
            <person name="Wang Y."/>
            <person name="Liu W."/>
            <person name="Liu Z."/>
            <person name="Liu J."/>
            <person name="Guo Q."/>
            <person name="Huang H."/>
            <person name="Sederoff R.R."/>
            <person name="Wang G."/>
            <person name="Qu G."/>
            <person name="Chen S."/>
        </authorList>
    </citation>
    <scope>NUCLEOTIDE SEQUENCE</scope>
    <source>
        <strain evidence="1">SC-2020</strain>
    </source>
</reference>
<gene>
    <name evidence="1" type="ORF">NC653_033890</name>
    <name evidence="2" type="ORF">NC653_033897</name>
</gene>
<dbReference type="Proteomes" id="UP001164929">
    <property type="component" value="Chromosome 14"/>
</dbReference>
<proteinExistence type="predicted"/>
<keyword evidence="3" id="KW-1185">Reference proteome</keyword>
<feature type="non-terminal residue" evidence="1">
    <location>
        <position position="1"/>
    </location>
</feature>
<evidence type="ECO:0000313" key="3">
    <source>
        <dbReference type="Proteomes" id="UP001164929"/>
    </source>
</evidence>
<accession>A0AAD6PZN9</accession>
<name>A0AAD6PZN9_9ROSI</name>
<evidence type="ECO:0000313" key="2">
    <source>
        <dbReference type="EMBL" id="KAJ6973698.1"/>
    </source>
</evidence>
<dbReference type="EMBL" id="JAQIZT010000014">
    <property type="protein sequence ID" value="KAJ6973698.1"/>
    <property type="molecule type" value="Genomic_DNA"/>
</dbReference>
<organism evidence="1 3">
    <name type="scientific">Populus alba x Populus x berolinensis</name>
    <dbReference type="NCBI Taxonomy" id="444605"/>
    <lineage>
        <taxon>Eukaryota</taxon>
        <taxon>Viridiplantae</taxon>
        <taxon>Streptophyta</taxon>
        <taxon>Embryophyta</taxon>
        <taxon>Tracheophyta</taxon>
        <taxon>Spermatophyta</taxon>
        <taxon>Magnoliopsida</taxon>
        <taxon>eudicotyledons</taxon>
        <taxon>Gunneridae</taxon>
        <taxon>Pentapetalae</taxon>
        <taxon>rosids</taxon>
        <taxon>fabids</taxon>
        <taxon>Malpighiales</taxon>
        <taxon>Salicaceae</taxon>
        <taxon>Saliceae</taxon>
        <taxon>Populus</taxon>
    </lineage>
</organism>
<evidence type="ECO:0000313" key="1">
    <source>
        <dbReference type="EMBL" id="KAJ6973687.1"/>
    </source>
</evidence>